<feature type="region of interest" description="Disordered" evidence="3">
    <location>
        <begin position="54"/>
        <end position="113"/>
    </location>
</feature>
<reference evidence="8" key="1">
    <citation type="journal article" date="2018" name="Nat. Microbiol.">
        <title>Leveraging single-cell genomics to expand the fungal tree of life.</title>
        <authorList>
            <person name="Ahrendt S.R."/>
            <person name="Quandt C.A."/>
            <person name="Ciobanu D."/>
            <person name="Clum A."/>
            <person name="Salamov A."/>
            <person name="Andreopoulos B."/>
            <person name="Cheng J.F."/>
            <person name="Woyke T."/>
            <person name="Pelin A."/>
            <person name="Henrissat B."/>
            <person name="Reynolds N.K."/>
            <person name="Benny G.L."/>
            <person name="Smith M.E."/>
            <person name="James T.Y."/>
            <person name="Grigoriev I.V."/>
        </authorList>
    </citation>
    <scope>NUCLEOTIDE SEQUENCE [LARGE SCALE GENOMIC DNA]</scope>
    <source>
        <strain evidence="8">RSA 468</strain>
    </source>
</reference>
<dbReference type="GO" id="GO:0005634">
    <property type="term" value="C:nucleus"/>
    <property type="evidence" value="ECO:0007669"/>
    <property type="project" value="TreeGrafter"/>
</dbReference>
<dbReference type="SUPFAM" id="SSF54928">
    <property type="entry name" value="RNA-binding domain, RBD"/>
    <property type="match status" value="1"/>
</dbReference>
<evidence type="ECO:0000313" key="7">
    <source>
        <dbReference type="EMBL" id="RKP39702.1"/>
    </source>
</evidence>
<keyword evidence="1 2" id="KW-0694">RNA-binding</keyword>
<dbReference type="SUPFAM" id="SSF48464">
    <property type="entry name" value="ENTH/VHS domain"/>
    <property type="match status" value="1"/>
</dbReference>
<dbReference type="Pfam" id="PF01805">
    <property type="entry name" value="Surp"/>
    <property type="match status" value="1"/>
</dbReference>
<dbReference type="SMART" id="SM00648">
    <property type="entry name" value="SWAP"/>
    <property type="match status" value="1"/>
</dbReference>
<dbReference type="InterPro" id="IPR000504">
    <property type="entry name" value="RRM_dom"/>
</dbReference>
<name>A0A4Q0A2V5_9FUNG</name>
<feature type="domain" description="RRM" evidence="4">
    <location>
        <begin position="162"/>
        <end position="243"/>
    </location>
</feature>
<feature type="domain" description="CID" evidence="6">
    <location>
        <begin position="381"/>
        <end position="526"/>
    </location>
</feature>
<dbReference type="InterPro" id="IPR008942">
    <property type="entry name" value="ENTH_VHS"/>
</dbReference>
<organism evidence="7 8">
    <name type="scientific">Dimargaris cristalligena</name>
    <dbReference type="NCBI Taxonomy" id="215637"/>
    <lineage>
        <taxon>Eukaryota</taxon>
        <taxon>Fungi</taxon>
        <taxon>Fungi incertae sedis</taxon>
        <taxon>Zoopagomycota</taxon>
        <taxon>Kickxellomycotina</taxon>
        <taxon>Dimargaritomycetes</taxon>
        <taxon>Dimargaritales</taxon>
        <taxon>Dimargaritaceae</taxon>
        <taxon>Dimargaris</taxon>
    </lineage>
</organism>
<dbReference type="InterPro" id="IPR035009">
    <property type="entry name" value="SR140_RRM"/>
</dbReference>
<dbReference type="Proteomes" id="UP000268162">
    <property type="component" value="Unassembled WGS sequence"/>
</dbReference>
<evidence type="ECO:0000313" key="8">
    <source>
        <dbReference type="Proteomes" id="UP000268162"/>
    </source>
</evidence>
<feature type="region of interest" description="Disordered" evidence="3">
    <location>
        <begin position="1"/>
        <end position="34"/>
    </location>
</feature>
<dbReference type="InterPro" id="IPR035979">
    <property type="entry name" value="RBD_domain_sf"/>
</dbReference>
<dbReference type="PROSITE" id="PS50128">
    <property type="entry name" value="SURP"/>
    <property type="match status" value="1"/>
</dbReference>
<keyword evidence="8" id="KW-1185">Reference proteome</keyword>
<dbReference type="InterPro" id="IPR035967">
    <property type="entry name" value="SWAP/Surp_sf"/>
</dbReference>
<evidence type="ECO:0000256" key="1">
    <source>
        <dbReference type="ARBA" id="ARBA00022884"/>
    </source>
</evidence>
<dbReference type="InterPro" id="IPR051485">
    <property type="entry name" value="SR-CTD_assoc_factor"/>
</dbReference>
<dbReference type="InterPro" id="IPR006569">
    <property type="entry name" value="CID_dom"/>
</dbReference>
<evidence type="ECO:0000256" key="2">
    <source>
        <dbReference type="PROSITE-ProRule" id="PRU00176"/>
    </source>
</evidence>
<evidence type="ECO:0000259" key="5">
    <source>
        <dbReference type="PROSITE" id="PS50128"/>
    </source>
</evidence>
<gene>
    <name evidence="7" type="ORF">BJ085DRAFT_38051</name>
</gene>
<dbReference type="EMBL" id="ML002250">
    <property type="protein sequence ID" value="RKP39702.1"/>
    <property type="molecule type" value="Genomic_DNA"/>
</dbReference>
<dbReference type="SUPFAM" id="SSF109905">
    <property type="entry name" value="Surp module (SWAP domain)"/>
    <property type="match status" value="1"/>
</dbReference>
<dbReference type="GO" id="GO:0006396">
    <property type="term" value="P:RNA processing"/>
    <property type="evidence" value="ECO:0007669"/>
    <property type="project" value="InterPro"/>
</dbReference>
<dbReference type="Gene3D" id="1.25.40.90">
    <property type="match status" value="1"/>
</dbReference>
<dbReference type="PANTHER" id="PTHR23140:SF0">
    <property type="entry name" value="U2 SNRNP-ASSOCIATED SURP MOTIF-CONTAINING PROTEIN"/>
    <property type="match status" value="1"/>
</dbReference>
<sequence length="546" mass="61538">MGFQSGKTTGFGRSRDKFGKLTAKADLRRNNDPNNLQKVYNEFVASFEAEYAPKFVPGGTLNPSQPPSDSSSQTPYMSPCSQPPTVVPPAPVSSLELPGPEAPAPQVVPGRKKRNLDLFMEELKRGQEERENRHKTRHGRPIGGDSDGRPGGSHDTGDPSTTNLYLGNLSPQVNEEMICRAFAQYGPIGSVKVMWPRTQEEFDRNRNCGFVSFMQRADAARAIKAMDGVSMLGHMLSVGWGKAVPLPPKPIFVLEEDTDTPPTGLPFNAQIPKIATAVERILRYGPAFEALLMDREWNNPEFSFLFSYESPEHVYYRWKLFSMLQGDRHNNWRTEPFRMFFNGPLWIPPDVPFDDHIIDEDDSDLEAEELNERDNFPKGTLGRQARLRLQRMLRKLQPKRGDILRAMMFVIEHADASDQVVDVITQSLVLEDTPPSVKIARLYLVSDILFNSGMSVPHAWQLRKSFQPKLPEIFASLNRTYLSIDARLKSEQFKNQVLSALQAWEKWMIFPQLFMASLTGTFLKGSSDKLRDPEVEGGSPGISAYS</sequence>
<feature type="domain" description="SURP motif" evidence="5">
    <location>
        <begin position="270"/>
        <end position="316"/>
    </location>
</feature>
<evidence type="ECO:0000259" key="4">
    <source>
        <dbReference type="PROSITE" id="PS50102"/>
    </source>
</evidence>
<protein>
    <recommendedName>
        <fullName evidence="9">U2 snRNP-associated SURP motif-containing protein</fullName>
    </recommendedName>
</protein>
<evidence type="ECO:0008006" key="9">
    <source>
        <dbReference type="Google" id="ProtNLM"/>
    </source>
</evidence>
<dbReference type="InterPro" id="IPR000061">
    <property type="entry name" value="Surp"/>
</dbReference>
<dbReference type="Gene3D" id="3.30.70.330">
    <property type="match status" value="1"/>
</dbReference>
<feature type="compositionally biased region" description="Polar residues" evidence="3">
    <location>
        <begin position="158"/>
        <end position="167"/>
    </location>
</feature>
<feature type="region of interest" description="Disordered" evidence="3">
    <location>
        <begin position="126"/>
        <end position="167"/>
    </location>
</feature>
<proteinExistence type="predicted"/>
<dbReference type="PROSITE" id="PS50102">
    <property type="entry name" value="RRM"/>
    <property type="match status" value="1"/>
</dbReference>
<dbReference type="Pfam" id="PF04818">
    <property type="entry name" value="CID"/>
    <property type="match status" value="1"/>
</dbReference>
<dbReference type="GO" id="GO:0003723">
    <property type="term" value="F:RNA binding"/>
    <property type="evidence" value="ECO:0007669"/>
    <property type="project" value="UniProtKB-UniRule"/>
</dbReference>
<feature type="compositionally biased region" description="Basic and acidic residues" evidence="3">
    <location>
        <begin position="13"/>
        <end position="31"/>
    </location>
</feature>
<dbReference type="CDD" id="cd12223">
    <property type="entry name" value="RRM_SR140"/>
    <property type="match status" value="1"/>
</dbReference>
<dbReference type="PANTHER" id="PTHR23140">
    <property type="entry name" value="RNA PROCESSING PROTEIN LD23810P"/>
    <property type="match status" value="1"/>
</dbReference>
<dbReference type="STRING" id="215637.A0A4Q0A2V5"/>
<dbReference type="PROSITE" id="PS51391">
    <property type="entry name" value="CID"/>
    <property type="match status" value="1"/>
</dbReference>
<dbReference type="InterPro" id="IPR012677">
    <property type="entry name" value="Nucleotide-bd_a/b_plait_sf"/>
</dbReference>
<accession>A0A4Q0A2V5</accession>
<dbReference type="AlphaFoldDB" id="A0A4Q0A2V5"/>
<feature type="compositionally biased region" description="Low complexity" evidence="3">
    <location>
        <begin position="67"/>
        <end position="80"/>
    </location>
</feature>
<dbReference type="Gene3D" id="1.10.10.790">
    <property type="entry name" value="Surp module"/>
    <property type="match status" value="1"/>
</dbReference>
<evidence type="ECO:0000256" key="3">
    <source>
        <dbReference type="SAM" id="MobiDB-lite"/>
    </source>
</evidence>
<dbReference type="Pfam" id="PF00076">
    <property type="entry name" value="RRM_1"/>
    <property type="match status" value="1"/>
</dbReference>
<evidence type="ECO:0000259" key="6">
    <source>
        <dbReference type="PROSITE" id="PS51391"/>
    </source>
</evidence>
<feature type="compositionally biased region" description="Pro residues" evidence="3">
    <location>
        <begin position="81"/>
        <end position="91"/>
    </location>
</feature>
<dbReference type="SMART" id="SM00582">
    <property type="entry name" value="RPR"/>
    <property type="match status" value="1"/>
</dbReference>
<dbReference type="SMART" id="SM00360">
    <property type="entry name" value="RRM"/>
    <property type="match status" value="1"/>
</dbReference>